<sequence length="186" mass="20587">MRTEKDKMIAGELYDPLDSQLSAERLKTRLLIKELNDSREDQTDERSRILKQLIPNAGEGLWLQPPFYCDYGYNIKMGERVFFNFNCVVLDVTLVTIGSRTLFGPNVQIYTATHPMDHKERAAGLEYAKPITIGEDVWIGGSVVICPGVTIGDRSVIGAGSVVTKNIPADVFAAGNPCRVLRALAQ</sequence>
<dbReference type="Proteomes" id="UP000192610">
    <property type="component" value="Unassembled WGS sequence"/>
</dbReference>
<keyword evidence="3" id="KW-0677">Repeat</keyword>
<dbReference type="GO" id="GO:0008870">
    <property type="term" value="F:galactoside O-acetyltransferase activity"/>
    <property type="evidence" value="ECO:0007669"/>
    <property type="project" value="TreeGrafter"/>
</dbReference>
<accession>A0A1V9EN59</accession>
<dbReference type="CDD" id="cd03357">
    <property type="entry name" value="LbH_MAT_GAT"/>
    <property type="match status" value="1"/>
</dbReference>
<dbReference type="InterPro" id="IPR039369">
    <property type="entry name" value="LacA-like"/>
</dbReference>
<keyword evidence="4 5" id="KW-0012">Acyltransferase</keyword>
<keyword evidence="2 5" id="KW-0808">Transferase</keyword>
<comment type="caution">
    <text evidence="7">The sequence shown here is derived from an EMBL/GenBank/DDBJ whole genome shotgun (WGS) entry which is preliminary data.</text>
</comment>
<dbReference type="EC" id="2.3.1.-" evidence="5"/>
<evidence type="ECO:0000256" key="5">
    <source>
        <dbReference type="RuleBase" id="RU367021"/>
    </source>
</evidence>
<evidence type="ECO:0000313" key="8">
    <source>
        <dbReference type="Proteomes" id="UP000192610"/>
    </source>
</evidence>
<feature type="domain" description="Maltose/galactoside acetyltransferase" evidence="6">
    <location>
        <begin position="5"/>
        <end position="59"/>
    </location>
</feature>
<evidence type="ECO:0000256" key="1">
    <source>
        <dbReference type="ARBA" id="ARBA00007274"/>
    </source>
</evidence>
<dbReference type="PROSITE" id="PS00101">
    <property type="entry name" value="HEXAPEP_TRANSFERASES"/>
    <property type="match status" value="1"/>
</dbReference>
<comment type="similarity">
    <text evidence="1 5">Belongs to the transferase hexapeptide repeat family.</text>
</comment>
<protein>
    <recommendedName>
        <fullName evidence="5">Acetyltransferase</fullName>
        <ecNumber evidence="5">2.3.1.-</ecNumber>
    </recommendedName>
</protein>
<dbReference type="FunFam" id="2.160.10.10:FF:000008">
    <property type="entry name" value="Maltose O-acetyltransferase"/>
    <property type="match status" value="1"/>
</dbReference>
<dbReference type="AlphaFoldDB" id="A0A1V9EN59"/>
<dbReference type="STRING" id="354355.SAMN05660816_01676"/>
<dbReference type="Pfam" id="PF00132">
    <property type="entry name" value="Hexapep"/>
    <property type="match status" value="1"/>
</dbReference>
<dbReference type="EMBL" id="LVXG01000023">
    <property type="protein sequence ID" value="OQP47472.1"/>
    <property type="molecule type" value="Genomic_DNA"/>
</dbReference>
<gene>
    <name evidence="7" type="ORF">A4H97_08245</name>
</gene>
<name>A0A1V9EN59_9BACT</name>
<dbReference type="InterPro" id="IPR011004">
    <property type="entry name" value="Trimer_LpxA-like_sf"/>
</dbReference>
<dbReference type="SUPFAM" id="SSF51161">
    <property type="entry name" value="Trimeric LpxA-like enzymes"/>
    <property type="match status" value="1"/>
</dbReference>
<organism evidence="7 8">
    <name type="scientific">Niastella yeongjuensis</name>
    <dbReference type="NCBI Taxonomy" id="354355"/>
    <lineage>
        <taxon>Bacteria</taxon>
        <taxon>Pseudomonadati</taxon>
        <taxon>Bacteroidota</taxon>
        <taxon>Chitinophagia</taxon>
        <taxon>Chitinophagales</taxon>
        <taxon>Chitinophagaceae</taxon>
        <taxon>Niastella</taxon>
    </lineage>
</organism>
<dbReference type="InterPro" id="IPR024688">
    <property type="entry name" value="Mac_dom"/>
</dbReference>
<dbReference type="RefSeq" id="WP_081201716.1">
    <property type="nucleotide sequence ID" value="NZ_FOCZ01000002.1"/>
</dbReference>
<dbReference type="PANTHER" id="PTHR43017">
    <property type="entry name" value="GALACTOSIDE O-ACETYLTRANSFERASE"/>
    <property type="match status" value="1"/>
</dbReference>
<dbReference type="InterPro" id="IPR001451">
    <property type="entry name" value="Hexapep"/>
</dbReference>
<dbReference type="OrthoDB" id="9812571at2"/>
<dbReference type="Pfam" id="PF12464">
    <property type="entry name" value="Mac"/>
    <property type="match status" value="1"/>
</dbReference>
<reference evidence="8" key="1">
    <citation type="submission" date="2016-04" db="EMBL/GenBank/DDBJ databases">
        <authorList>
            <person name="Chen L."/>
            <person name="Zhuang W."/>
            <person name="Wang G."/>
        </authorList>
    </citation>
    <scope>NUCLEOTIDE SEQUENCE [LARGE SCALE GENOMIC DNA]</scope>
    <source>
        <strain evidence="8">17621</strain>
    </source>
</reference>
<evidence type="ECO:0000313" key="7">
    <source>
        <dbReference type="EMBL" id="OQP47472.1"/>
    </source>
</evidence>
<evidence type="ECO:0000256" key="4">
    <source>
        <dbReference type="ARBA" id="ARBA00023315"/>
    </source>
</evidence>
<evidence type="ECO:0000256" key="2">
    <source>
        <dbReference type="ARBA" id="ARBA00022679"/>
    </source>
</evidence>
<evidence type="ECO:0000259" key="6">
    <source>
        <dbReference type="SMART" id="SM01266"/>
    </source>
</evidence>
<dbReference type="Gene3D" id="2.160.10.10">
    <property type="entry name" value="Hexapeptide repeat proteins"/>
    <property type="match status" value="1"/>
</dbReference>
<dbReference type="SMART" id="SM01266">
    <property type="entry name" value="Mac"/>
    <property type="match status" value="1"/>
</dbReference>
<dbReference type="InterPro" id="IPR018357">
    <property type="entry name" value="Hexapep_transf_CS"/>
</dbReference>
<keyword evidence="8" id="KW-1185">Reference proteome</keyword>
<proteinExistence type="inferred from homology"/>
<dbReference type="PANTHER" id="PTHR43017:SF1">
    <property type="entry name" value="ACETYLTRANSFERASE YJL218W-RELATED"/>
    <property type="match status" value="1"/>
</dbReference>
<evidence type="ECO:0000256" key="3">
    <source>
        <dbReference type="ARBA" id="ARBA00022737"/>
    </source>
</evidence>